<dbReference type="SUPFAM" id="SSF53098">
    <property type="entry name" value="Ribonuclease H-like"/>
    <property type="match status" value="1"/>
</dbReference>
<dbReference type="Pfam" id="PF00665">
    <property type="entry name" value="rve"/>
    <property type="match status" value="1"/>
</dbReference>
<dbReference type="PROSITE" id="PS50994">
    <property type="entry name" value="INTEGRASE"/>
    <property type="match status" value="1"/>
</dbReference>
<reference evidence="2" key="2">
    <citation type="submission" date="2020-09" db="EMBL/GenBank/DDBJ databases">
        <authorList>
            <person name="Wu Z."/>
        </authorList>
    </citation>
    <scope>NUCLEOTIDE SEQUENCE</scope>
    <source>
        <strain evidence="2">SC17</strain>
    </source>
</reference>
<dbReference type="InterPro" id="IPR036397">
    <property type="entry name" value="RNaseH_sf"/>
</dbReference>
<evidence type="ECO:0000313" key="2">
    <source>
        <dbReference type="EMBL" id="MBD0835692.1"/>
    </source>
</evidence>
<dbReference type="InterPro" id="IPR012337">
    <property type="entry name" value="RNaseH-like_sf"/>
</dbReference>
<dbReference type="Pfam" id="PF13683">
    <property type="entry name" value="rve_3"/>
    <property type="match status" value="1"/>
</dbReference>
<reference evidence="2" key="1">
    <citation type="journal article" date="2013" name="Int. J. Syst. Evol. Microbiol.">
        <title>Aestuariibaculum suncheonense gen. nov., sp. nov., a marine bacterium of the family Flavobacteriaceae isolated from a tidal flat and emended descriptions of the genera Gaetbulibacter and Tamlana.</title>
        <authorList>
            <person name="Jeong S.H."/>
            <person name="Park M.S."/>
            <person name="Jin H.M."/>
            <person name="Lee K."/>
            <person name="Park W."/>
            <person name="Jeon C.O."/>
        </authorList>
    </citation>
    <scope>NUCLEOTIDE SEQUENCE</scope>
    <source>
        <strain evidence="2">SC17</strain>
    </source>
</reference>
<sequence length="333" mass="38429">MSNVKGFKSLIKNNMELVVNTVESVKHSVPINKALKLFDISRSSFENYKTILIHKCEASYYKWCTRKMPNQLLANEVRTIKNYMNHDAYRFWSKSSIYLKAIRDNSLSCGLSTFYKYCNILGFTGTNIITKPNNYNPLKTTKPNEVWCADVTIFKTNDGVKHYIHILMDHFSKMVLGYQIEKHSSGKTIRHLLQSAYLKYNPKQTLFLTDGGSENVNANVTSIIEASDGAIQHKIAQHDVIFSNSMIEAFNKVLKYQFLYPKQINSRTKLETELSHAIDTYNLQRPQLNLNGNTPFENFNDSSIDFSTYSNKFKAQIQYRIVQNRNTSCKICL</sequence>
<comment type="caution">
    <text evidence="2">The sequence shown here is derived from an EMBL/GenBank/DDBJ whole genome shotgun (WGS) entry which is preliminary data.</text>
</comment>
<dbReference type="Gene3D" id="3.30.420.10">
    <property type="entry name" value="Ribonuclease H-like superfamily/Ribonuclease H"/>
    <property type="match status" value="1"/>
</dbReference>
<organism evidence="2 3">
    <name type="scientific">Aestuariibaculum suncheonense</name>
    <dbReference type="NCBI Taxonomy" id="1028745"/>
    <lineage>
        <taxon>Bacteria</taxon>
        <taxon>Pseudomonadati</taxon>
        <taxon>Bacteroidota</taxon>
        <taxon>Flavobacteriia</taxon>
        <taxon>Flavobacteriales</taxon>
        <taxon>Flavobacteriaceae</taxon>
    </lineage>
</organism>
<dbReference type="AlphaFoldDB" id="A0A8J6QH34"/>
<feature type="domain" description="Integrase catalytic" evidence="1">
    <location>
        <begin position="139"/>
        <end position="303"/>
    </location>
</feature>
<keyword evidence="3" id="KW-1185">Reference proteome</keyword>
<protein>
    <submittedName>
        <fullName evidence="2">Transposase</fullName>
    </submittedName>
</protein>
<dbReference type="RefSeq" id="WP_188216180.1">
    <property type="nucleotide sequence ID" value="NZ_BAABGH010000011.1"/>
</dbReference>
<proteinExistence type="predicted"/>
<dbReference type="InterPro" id="IPR001584">
    <property type="entry name" value="Integrase_cat-core"/>
</dbReference>
<dbReference type="InterPro" id="IPR050900">
    <property type="entry name" value="Transposase_IS3/IS150/IS904"/>
</dbReference>
<dbReference type="GO" id="GO:0003676">
    <property type="term" value="F:nucleic acid binding"/>
    <property type="evidence" value="ECO:0007669"/>
    <property type="project" value="InterPro"/>
</dbReference>
<evidence type="ECO:0000313" key="3">
    <source>
        <dbReference type="Proteomes" id="UP000602057"/>
    </source>
</evidence>
<accession>A0A8J6QH34</accession>
<dbReference type="GO" id="GO:0015074">
    <property type="term" value="P:DNA integration"/>
    <property type="evidence" value="ECO:0007669"/>
    <property type="project" value="InterPro"/>
</dbReference>
<dbReference type="EMBL" id="JACVXC010000003">
    <property type="protein sequence ID" value="MBD0835692.1"/>
    <property type="molecule type" value="Genomic_DNA"/>
</dbReference>
<dbReference type="PANTHER" id="PTHR46889">
    <property type="entry name" value="TRANSPOSASE INSF FOR INSERTION SEQUENCE IS3B-RELATED"/>
    <property type="match status" value="1"/>
</dbReference>
<name>A0A8J6QH34_9FLAO</name>
<dbReference type="Proteomes" id="UP000602057">
    <property type="component" value="Unassembled WGS sequence"/>
</dbReference>
<gene>
    <name evidence="2" type="ORF">ICJ84_09605</name>
</gene>
<dbReference type="PANTHER" id="PTHR46889:SF4">
    <property type="entry name" value="TRANSPOSASE INSO FOR INSERTION SEQUENCE ELEMENT IS911B-RELATED"/>
    <property type="match status" value="1"/>
</dbReference>
<evidence type="ECO:0000259" key="1">
    <source>
        <dbReference type="PROSITE" id="PS50994"/>
    </source>
</evidence>